<feature type="domain" description="FAD-binding" evidence="4">
    <location>
        <begin position="13"/>
        <end position="188"/>
    </location>
</feature>
<dbReference type="InterPro" id="IPR051104">
    <property type="entry name" value="FAD_monoxygenase"/>
</dbReference>
<keyword evidence="6" id="KW-1185">Reference proteome</keyword>
<proteinExistence type="predicted"/>
<sequence>MMDMFLSATPPKLKVAIVGGGIAGLICAFALSKNPDIEVHVYEAAHQFSEIGAGIGMYLRVWNIIEDLGLADSLVPLVDDDALFAFHMRKSNSSEGLSFYDMHESAAFMTFHRAEFQQAVLKRLPPSCKTYLRKRLASVNEPDSMDLPVSLYFTDGTSATCDLLVGADGIKSAVRASMYCSRAEKARVEGEEEIADSLMRCVPPVWIGSLAYRGLVTREQLMSLYQDSQPVVCKKPMLYCGSSRHVVGYPVAKGKLVNVAAIITDPDLEGTPFDGPSVTTVPKEELLSTFQGFEEDVENLLHFIEKPARWAIHTVTPLPSFISKRVVLLGDAAHAMAPHQGAGAGQAIEDTYILASLLTHPLCTKEALPAALGIYDSIRRPLANSVLEGSRRAGLLYDFNLPGLTEEDIMREGGRQSMEVLHRVGKTMDTIHEWIWKRPVQKDKEQAVTMLEDRLSLGSVDTD</sequence>
<dbReference type="EMBL" id="KV425552">
    <property type="protein sequence ID" value="KZT30268.1"/>
    <property type="molecule type" value="Genomic_DNA"/>
</dbReference>
<dbReference type="InterPro" id="IPR036188">
    <property type="entry name" value="FAD/NAD-bd_sf"/>
</dbReference>
<organism evidence="5 6">
    <name type="scientific">Neolentinus lepideus HHB14362 ss-1</name>
    <dbReference type="NCBI Taxonomy" id="1314782"/>
    <lineage>
        <taxon>Eukaryota</taxon>
        <taxon>Fungi</taxon>
        <taxon>Dikarya</taxon>
        <taxon>Basidiomycota</taxon>
        <taxon>Agaricomycotina</taxon>
        <taxon>Agaricomycetes</taxon>
        <taxon>Gloeophyllales</taxon>
        <taxon>Gloeophyllaceae</taxon>
        <taxon>Neolentinus</taxon>
    </lineage>
</organism>
<evidence type="ECO:0000313" key="6">
    <source>
        <dbReference type="Proteomes" id="UP000076761"/>
    </source>
</evidence>
<name>A0A165VVP8_9AGAM</name>
<dbReference type="OrthoDB" id="417877at2759"/>
<keyword evidence="2" id="KW-0274">FAD</keyword>
<evidence type="ECO:0000256" key="2">
    <source>
        <dbReference type="ARBA" id="ARBA00022827"/>
    </source>
</evidence>
<dbReference type="PANTHER" id="PTHR46720:SF3">
    <property type="entry name" value="FAD-BINDING DOMAIN-CONTAINING PROTEIN-RELATED"/>
    <property type="match status" value="1"/>
</dbReference>
<dbReference type="InParanoid" id="A0A165VVP8"/>
<dbReference type="InterPro" id="IPR002938">
    <property type="entry name" value="FAD-bd"/>
</dbReference>
<dbReference type="GO" id="GO:0044550">
    <property type="term" value="P:secondary metabolite biosynthetic process"/>
    <property type="evidence" value="ECO:0007669"/>
    <property type="project" value="TreeGrafter"/>
</dbReference>
<protein>
    <submittedName>
        <fullName evidence="5">Salicylate hydroxylase</fullName>
    </submittedName>
</protein>
<reference evidence="5 6" key="1">
    <citation type="journal article" date="2016" name="Mol. Biol. Evol.">
        <title>Comparative Genomics of Early-Diverging Mushroom-Forming Fungi Provides Insights into the Origins of Lignocellulose Decay Capabilities.</title>
        <authorList>
            <person name="Nagy L.G."/>
            <person name="Riley R."/>
            <person name="Tritt A."/>
            <person name="Adam C."/>
            <person name="Daum C."/>
            <person name="Floudas D."/>
            <person name="Sun H."/>
            <person name="Yadav J.S."/>
            <person name="Pangilinan J."/>
            <person name="Larsson K.H."/>
            <person name="Matsuura K."/>
            <person name="Barry K."/>
            <person name="Labutti K."/>
            <person name="Kuo R."/>
            <person name="Ohm R.A."/>
            <person name="Bhattacharya S.S."/>
            <person name="Shirouzu T."/>
            <person name="Yoshinaga Y."/>
            <person name="Martin F.M."/>
            <person name="Grigoriev I.V."/>
            <person name="Hibbett D.S."/>
        </authorList>
    </citation>
    <scope>NUCLEOTIDE SEQUENCE [LARGE SCALE GENOMIC DNA]</scope>
    <source>
        <strain evidence="5 6">HHB14362 ss-1</strain>
    </source>
</reference>
<keyword evidence="1" id="KW-0285">Flavoprotein</keyword>
<dbReference type="Proteomes" id="UP000076761">
    <property type="component" value="Unassembled WGS sequence"/>
</dbReference>
<dbReference type="Gene3D" id="3.50.50.60">
    <property type="entry name" value="FAD/NAD(P)-binding domain"/>
    <property type="match status" value="1"/>
</dbReference>
<feature type="domain" description="FAD-binding" evidence="4">
    <location>
        <begin position="321"/>
        <end position="388"/>
    </location>
</feature>
<evidence type="ECO:0000256" key="1">
    <source>
        <dbReference type="ARBA" id="ARBA00022630"/>
    </source>
</evidence>
<evidence type="ECO:0000313" key="5">
    <source>
        <dbReference type="EMBL" id="KZT30268.1"/>
    </source>
</evidence>
<accession>A0A165VVP8</accession>
<dbReference type="PRINTS" id="PR00420">
    <property type="entry name" value="RNGMNOXGNASE"/>
</dbReference>
<dbReference type="SUPFAM" id="SSF54373">
    <property type="entry name" value="FAD-linked reductases, C-terminal domain"/>
    <property type="match status" value="1"/>
</dbReference>
<dbReference type="Pfam" id="PF01494">
    <property type="entry name" value="FAD_binding_3"/>
    <property type="match status" value="2"/>
</dbReference>
<dbReference type="AlphaFoldDB" id="A0A165VVP8"/>
<keyword evidence="3" id="KW-0560">Oxidoreductase</keyword>
<dbReference type="SUPFAM" id="SSF51905">
    <property type="entry name" value="FAD/NAD(P)-binding domain"/>
    <property type="match status" value="1"/>
</dbReference>
<dbReference type="PANTHER" id="PTHR46720">
    <property type="entry name" value="HYDROXYLASE, PUTATIVE (AFU_ORTHOLOGUE AFUA_3G01460)-RELATED"/>
    <property type="match status" value="1"/>
</dbReference>
<evidence type="ECO:0000256" key="3">
    <source>
        <dbReference type="ARBA" id="ARBA00023002"/>
    </source>
</evidence>
<evidence type="ECO:0000259" key="4">
    <source>
        <dbReference type="Pfam" id="PF01494"/>
    </source>
</evidence>
<dbReference type="GO" id="GO:0071949">
    <property type="term" value="F:FAD binding"/>
    <property type="evidence" value="ECO:0007669"/>
    <property type="project" value="InterPro"/>
</dbReference>
<dbReference type="GO" id="GO:0016491">
    <property type="term" value="F:oxidoreductase activity"/>
    <property type="evidence" value="ECO:0007669"/>
    <property type="project" value="UniProtKB-KW"/>
</dbReference>
<gene>
    <name evidence="5" type="ORF">NEOLEDRAFT_321267</name>
</gene>
<dbReference type="STRING" id="1314782.A0A165VVP8"/>